<protein>
    <submittedName>
        <fullName evidence="1">Uncharacterized protein</fullName>
    </submittedName>
</protein>
<name>A0ABY7PXB8_9ACTN</name>
<evidence type="ECO:0000313" key="1">
    <source>
        <dbReference type="EMBL" id="WBP85053.1"/>
    </source>
</evidence>
<dbReference type="RefSeq" id="WP_270140713.1">
    <property type="nucleotide sequence ID" value="NZ_CP115450.1"/>
</dbReference>
<evidence type="ECO:0000313" key="2">
    <source>
        <dbReference type="Proteomes" id="UP001212821"/>
    </source>
</evidence>
<accession>A0ABY7PXB8</accession>
<reference evidence="2" key="1">
    <citation type="submission" date="2022-12" db="EMBL/GenBank/DDBJ databases">
        <authorList>
            <person name="Mo P."/>
        </authorList>
    </citation>
    <scope>NUCLEOTIDE SEQUENCE [LARGE SCALE GENOMIC DNA]</scope>
    <source>
        <strain evidence="2">HUAS 3-15</strain>
    </source>
</reference>
<dbReference type="EMBL" id="CP115450">
    <property type="protein sequence ID" value="WBP85053.1"/>
    <property type="molecule type" value="Genomic_DNA"/>
</dbReference>
<proteinExistence type="predicted"/>
<dbReference type="Proteomes" id="UP001212821">
    <property type="component" value="Chromosome"/>
</dbReference>
<gene>
    <name evidence="1" type="ORF">O1G21_03780</name>
</gene>
<keyword evidence="2" id="KW-1185">Reference proteome</keyword>
<sequence>MSQANSQPVAWADLRRPLRRAEAVVAGADRGADVPDVPDVPDVADERAADVLLACERLSARCGRAQAYWYGAQNDGSAVLVAERGVAVRRFGVFRVRR</sequence>
<organism evidence="1 2">
    <name type="scientific">Kitasatospora cathayae</name>
    <dbReference type="NCBI Taxonomy" id="3004092"/>
    <lineage>
        <taxon>Bacteria</taxon>
        <taxon>Bacillati</taxon>
        <taxon>Actinomycetota</taxon>
        <taxon>Actinomycetes</taxon>
        <taxon>Kitasatosporales</taxon>
        <taxon>Streptomycetaceae</taxon>
        <taxon>Kitasatospora</taxon>
    </lineage>
</organism>